<evidence type="ECO:0000256" key="1">
    <source>
        <dbReference type="SAM" id="Phobius"/>
    </source>
</evidence>
<proteinExistence type="predicted"/>
<gene>
    <name evidence="2" type="ORF">UFOVP1155_59</name>
</gene>
<evidence type="ECO:0000313" key="2">
    <source>
        <dbReference type="EMBL" id="CAB4187717.1"/>
    </source>
</evidence>
<organism evidence="2">
    <name type="scientific">uncultured Caudovirales phage</name>
    <dbReference type="NCBI Taxonomy" id="2100421"/>
    <lineage>
        <taxon>Viruses</taxon>
        <taxon>Duplodnaviria</taxon>
        <taxon>Heunggongvirae</taxon>
        <taxon>Uroviricota</taxon>
        <taxon>Caudoviricetes</taxon>
        <taxon>Peduoviridae</taxon>
        <taxon>Maltschvirus</taxon>
        <taxon>Maltschvirus maltsch</taxon>
    </lineage>
</organism>
<keyword evidence="1" id="KW-0472">Membrane</keyword>
<protein>
    <submittedName>
        <fullName evidence="2">Uncharacterized protein</fullName>
    </submittedName>
</protein>
<accession>A0A6J5QYT5</accession>
<name>A0A6J5QYT5_9CAUD</name>
<feature type="transmembrane region" description="Helical" evidence="1">
    <location>
        <begin position="33"/>
        <end position="52"/>
    </location>
</feature>
<keyword evidence="1" id="KW-0812">Transmembrane</keyword>
<reference evidence="2" key="1">
    <citation type="submission" date="2020-05" db="EMBL/GenBank/DDBJ databases">
        <authorList>
            <person name="Chiriac C."/>
            <person name="Salcher M."/>
            <person name="Ghai R."/>
            <person name="Kavagutti S V."/>
        </authorList>
    </citation>
    <scope>NUCLEOTIDE SEQUENCE</scope>
</reference>
<sequence>MSTDINKLHLSLWKRYNWQLVFRGWRLMRKAKLLTVAILVGLIMYAGEGWLIELNRRLEEEHAHQSLIGDVFKLSNLGAITQTDIREGTVDFQLSHPIGRGQK</sequence>
<keyword evidence="1" id="KW-1133">Transmembrane helix</keyword>
<dbReference type="EMBL" id="LR797111">
    <property type="protein sequence ID" value="CAB4187717.1"/>
    <property type="molecule type" value="Genomic_DNA"/>
</dbReference>